<dbReference type="EMBL" id="LAZR01000146">
    <property type="protein sequence ID" value="KKN86528.1"/>
    <property type="molecule type" value="Genomic_DNA"/>
</dbReference>
<accession>A0A0F9X4Q0</accession>
<proteinExistence type="predicted"/>
<reference evidence="1" key="1">
    <citation type="journal article" date="2015" name="Nature">
        <title>Complex archaea that bridge the gap between prokaryotes and eukaryotes.</title>
        <authorList>
            <person name="Spang A."/>
            <person name="Saw J.H."/>
            <person name="Jorgensen S.L."/>
            <person name="Zaremba-Niedzwiedzka K."/>
            <person name="Martijn J."/>
            <person name="Lind A.E."/>
            <person name="van Eijk R."/>
            <person name="Schleper C."/>
            <person name="Guy L."/>
            <person name="Ettema T.J."/>
        </authorList>
    </citation>
    <scope>NUCLEOTIDE SEQUENCE</scope>
</reference>
<dbReference type="AlphaFoldDB" id="A0A0F9X4Q0"/>
<sequence>MNVWDDDFNLKLAISSIMDQVDEFIFLLGPYKYYPLFKDQNIYDINQETREMIYKLMGKKRFVIDNNMSQPWEREIDKRSRYFELLSDWTHPAGLALWAFVIDSDELYTGNNNNLRTLFKQDPKDYSFIGVPIFAKDQVHPADLRTPIRLFRIPEDDVLRYDGTHYEVYDKNGLCRSEVVFWDIKIYHLVGNRRQDRMYQQEYYYSQVVKNKLEKNALFHHLIRVNPEELEKRLK</sequence>
<evidence type="ECO:0000313" key="1">
    <source>
        <dbReference type="EMBL" id="KKN86528.1"/>
    </source>
</evidence>
<gene>
    <name evidence="1" type="ORF">LCGC14_0267040</name>
</gene>
<organism evidence="1">
    <name type="scientific">marine sediment metagenome</name>
    <dbReference type="NCBI Taxonomy" id="412755"/>
    <lineage>
        <taxon>unclassified sequences</taxon>
        <taxon>metagenomes</taxon>
        <taxon>ecological metagenomes</taxon>
    </lineage>
</organism>
<name>A0A0F9X4Q0_9ZZZZ</name>
<comment type="caution">
    <text evidence="1">The sequence shown here is derived from an EMBL/GenBank/DDBJ whole genome shotgun (WGS) entry which is preliminary data.</text>
</comment>
<protein>
    <submittedName>
        <fullName evidence="1">Uncharacterized protein</fullName>
    </submittedName>
</protein>